<evidence type="ECO:0000313" key="2">
    <source>
        <dbReference type="Proteomes" id="UP000609172"/>
    </source>
</evidence>
<dbReference type="AlphaFoldDB" id="A0A934UIX3"/>
<reference evidence="1" key="1">
    <citation type="submission" date="2020-12" db="EMBL/GenBank/DDBJ databases">
        <title>Bacterial novel species Flavobacterium sp. SE-1-e isolated from soil.</title>
        <authorList>
            <person name="Jung H.-Y."/>
        </authorList>
    </citation>
    <scope>NUCLEOTIDE SEQUENCE</scope>
    <source>
        <strain evidence="1">SE-1-e</strain>
    </source>
</reference>
<evidence type="ECO:0008006" key="3">
    <source>
        <dbReference type="Google" id="ProtNLM"/>
    </source>
</evidence>
<keyword evidence="2" id="KW-1185">Reference proteome</keyword>
<dbReference type="RefSeq" id="WP_200104781.1">
    <property type="nucleotide sequence ID" value="NZ_JAEHFV010000001.1"/>
</dbReference>
<accession>A0A934UIX3</accession>
<proteinExistence type="predicted"/>
<dbReference type="InterPro" id="IPR045607">
    <property type="entry name" value="DUF6452"/>
</dbReference>
<protein>
    <recommendedName>
        <fullName evidence="3">Lipoprotein</fullName>
    </recommendedName>
</protein>
<sequence length="179" mass="20133">MKKIISLVLLFTFALSGCEKDDICDANTPTTPRLIIEFYDINNPDLLKTVTNLKVIGQGMSEGIVFNETATDDSKYRTNASSIAIPLKTNEDTCTYSFILNDGNSNPALINEDIITFNYSRRDEYVSRACGFKTVYELNSSNPFVQTDGVNNDGSWMQIVELVEPNIENENEAHFKVFF</sequence>
<organism evidence="1 2">
    <name type="scientific">Flavobacterium agrisoli</name>
    <dbReference type="NCBI Taxonomy" id="2793066"/>
    <lineage>
        <taxon>Bacteria</taxon>
        <taxon>Pseudomonadati</taxon>
        <taxon>Bacteroidota</taxon>
        <taxon>Flavobacteriia</taxon>
        <taxon>Flavobacteriales</taxon>
        <taxon>Flavobacteriaceae</taxon>
        <taxon>Flavobacterium</taxon>
    </lineage>
</organism>
<name>A0A934UIX3_9FLAO</name>
<evidence type="ECO:0000313" key="1">
    <source>
        <dbReference type="EMBL" id="MBK0368868.1"/>
    </source>
</evidence>
<dbReference type="Proteomes" id="UP000609172">
    <property type="component" value="Unassembled WGS sequence"/>
</dbReference>
<gene>
    <name evidence="1" type="ORF">I5M07_03385</name>
</gene>
<dbReference type="Pfam" id="PF20050">
    <property type="entry name" value="DUF6452"/>
    <property type="match status" value="1"/>
</dbReference>
<dbReference type="PROSITE" id="PS51257">
    <property type="entry name" value="PROKAR_LIPOPROTEIN"/>
    <property type="match status" value="1"/>
</dbReference>
<comment type="caution">
    <text evidence="1">The sequence shown here is derived from an EMBL/GenBank/DDBJ whole genome shotgun (WGS) entry which is preliminary data.</text>
</comment>
<dbReference type="EMBL" id="JAEHFV010000001">
    <property type="protein sequence ID" value="MBK0368868.1"/>
    <property type="molecule type" value="Genomic_DNA"/>
</dbReference>